<dbReference type="GO" id="GO:0016813">
    <property type="term" value="F:hydrolase activity, acting on carbon-nitrogen (but not peptide) bonds, in linear amidines"/>
    <property type="evidence" value="ECO:0007669"/>
    <property type="project" value="InterPro"/>
</dbReference>
<evidence type="ECO:0000256" key="2">
    <source>
        <dbReference type="ARBA" id="ARBA00022801"/>
    </source>
</evidence>
<protein>
    <submittedName>
        <fullName evidence="4">Zn-dependent hydrolase</fullName>
    </submittedName>
</protein>
<dbReference type="SUPFAM" id="SSF53187">
    <property type="entry name" value="Zn-dependent exopeptidases"/>
    <property type="match status" value="1"/>
</dbReference>
<organism evidence="4 5">
    <name type="scientific">Rouxiella badensis</name>
    <dbReference type="NCBI Taxonomy" id="1646377"/>
    <lineage>
        <taxon>Bacteria</taxon>
        <taxon>Pseudomonadati</taxon>
        <taxon>Pseudomonadota</taxon>
        <taxon>Gammaproteobacteria</taxon>
        <taxon>Enterobacterales</taxon>
        <taxon>Yersiniaceae</taxon>
        <taxon>Rouxiella</taxon>
    </lineage>
</organism>
<comment type="cofactor">
    <cofactor evidence="3">
        <name>Zn(2+)</name>
        <dbReference type="ChEBI" id="CHEBI:29105"/>
    </cofactor>
    <text evidence="3">Binds 2 Zn(2+) ions per subunit.</text>
</comment>
<dbReference type="SUPFAM" id="SSF55031">
    <property type="entry name" value="Bacterial exopeptidase dimerisation domain"/>
    <property type="match status" value="1"/>
</dbReference>
<dbReference type="CDD" id="cd03884">
    <property type="entry name" value="M20_bAS"/>
    <property type="match status" value="1"/>
</dbReference>
<dbReference type="PIRSF" id="PIRSF001235">
    <property type="entry name" value="Amidase_carbamoylase"/>
    <property type="match status" value="1"/>
</dbReference>
<gene>
    <name evidence="4" type="ORF">BS640_07310</name>
</gene>
<keyword evidence="2 4" id="KW-0378">Hydrolase</keyword>
<dbReference type="InterPro" id="IPR010158">
    <property type="entry name" value="Amidase_Cbmase"/>
</dbReference>
<evidence type="ECO:0000256" key="1">
    <source>
        <dbReference type="ARBA" id="ARBA00006153"/>
    </source>
</evidence>
<comment type="caution">
    <text evidence="4">The sequence shown here is derived from an EMBL/GenBank/DDBJ whole genome shotgun (WGS) entry which is preliminary data.</text>
</comment>
<sequence length="425" mass="45621">MNSIEPDFALAAELFEKLRRSSFDGVGITRDSYGKGEQRAHDLLAHTAETLGLSLSRDAALNLYMTLPGRNPHAPPVITGSHLDSVPRGGNFDGAAGVLAGIAVLAGWVRAGFQPDVSVTVMAIRAEESAWFPLSYLGSKAAFGLINAGNLETRRADNARTLAEHLQDLGGDGQRLLVSEPRLSAANVNSFIELHIEQGPILEDAGQPLGIVTGICGSLRYRQARVYGQYAHSGATPRLHRHDAVVAVAELITGLYQDWAILEEQGHQLTVTSGQLSTDAQQADFSKISGDVKFCVDFRSSSVETLALIDQHLHQRIAQITARHGVSFELGEQTRSAPAKMDTKLQRLLHNAARALSIPAMTLQSGAGHDAALFSTQGVPSAMVFVRNANGSHNPDESMALDDFAAAVRVLDEALRNRSLTAVER</sequence>
<dbReference type="PANTHER" id="PTHR32494">
    <property type="entry name" value="ALLANTOATE DEIMINASE-RELATED"/>
    <property type="match status" value="1"/>
</dbReference>
<dbReference type="Gene3D" id="3.30.70.360">
    <property type="match status" value="1"/>
</dbReference>
<name>A0A1X0WHA9_9GAMM</name>
<reference evidence="4 5" key="1">
    <citation type="journal article" date="2017" name="Int. J. Syst. Evol. Microbiol.">
        <title>Rouxiella badensis sp. nov. and Rouxiella silvae sp. nov. isolated from peat bog soil in Germany and emendation of the genus description.</title>
        <authorList>
            <person name="Le Fleche-Mateos A."/>
            <person name="Kugler J.H."/>
            <person name="Hansen S.H."/>
            <person name="Syldatk C."/>
            <person name="Hausmann R."/>
            <person name="Lomprez F."/>
            <person name="Vandenbogaert M."/>
            <person name="Manuguerra J.C."/>
            <person name="Grimont P.A."/>
        </authorList>
    </citation>
    <scope>NUCLEOTIDE SEQUENCE [LARGE SCALE GENOMIC DNA]</scope>
    <source>
        <strain evidence="4 5">DSM 100043</strain>
    </source>
</reference>
<dbReference type="InterPro" id="IPR002933">
    <property type="entry name" value="Peptidase_M20"/>
</dbReference>
<dbReference type="NCBIfam" id="TIGR01879">
    <property type="entry name" value="hydantase"/>
    <property type="match status" value="1"/>
</dbReference>
<dbReference type="RefSeq" id="WP_017492741.1">
    <property type="nucleotide sequence ID" value="NZ_JAJGAQ010000020.1"/>
</dbReference>
<dbReference type="Pfam" id="PF01546">
    <property type="entry name" value="Peptidase_M20"/>
    <property type="match status" value="1"/>
</dbReference>
<feature type="binding site" evidence="3">
    <location>
        <position position="195"/>
    </location>
    <ligand>
        <name>Zn(2+)</name>
        <dbReference type="ChEBI" id="CHEBI:29105"/>
        <label>1</label>
    </ligand>
</feature>
<feature type="binding site" evidence="3">
    <location>
        <position position="393"/>
    </location>
    <ligand>
        <name>Zn(2+)</name>
        <dbReference type="ChEBI" id="CHEBI:29105"/>
        <label>2</label>
    </ligand>
</feature>
<feature type="binding site" evidence="3">
    <location>
        <position position="82"/>
    </location>
    <ligand>
        <name>Zn(2+)</name>
        <dbReference type="ChEBI" id="CHEBI:29105"/>
        <label>1</label>
    </ligand>
</feature>
<dbReference type="Proteomes" id="UP000192536">
    <property type="component" value="Unassembled WGS sequence"/>
</dbReference>
<dbReference type="STRING" id="1646377.BS640_07310"/>
<feature type="binding site" evidence="3">
    <location>
        <position position="93"/>
    </location>
    <ligand>
        <name>Zn(2+)</name>
        <dbReference type="ChEBI" id="CHEBI:29105"/>
        <label>2</label>
    </ligand>
</feature>
<feature type="binding site" evidence="3">
    <location>
        <position position="128"/>
    </location>
    <ligand>
        <name>Zn(2+)</name>
        <dbReference type="ChEBI" id="CHEBI:29105"/>
        <label>2</label>
    </ligand>
</feature>
<accession>A0A1X0WHA9</accession>
<evidence type="ECO:0000313" key="4">
    <source>
        <dbReference type="EMBL" id="ORJ26134.1"/>
    </source>
</evidence>
<dbReference type="PANTHER" id="PTHR32494:SF5">
    <property type="entry name" value="ALLANTOATE AMIDOHYDROLASE"/>
    <property type="match status" value="1"/>
</dbReference>
<dbReference type="GO" id="GO:0046872">
    <property type="term" value="F:metal ion binding"/>
    <property type="evidence" value="ECO:0007669"/>
    <property type="project" value="UniProtKB-KW"/>
</dbReference>
<evidence type="ECO:0000313" key="5">
    <source>
        <dbReference type="Proteomes" id="UP000192536"/>
    </source>
</evidence>
<dbReference type="Gene3D" id="3.40.630.10">
    <property type="entry name" value="Zn peptidases"/>
    <property type="match status" value="1"/>
</dbReference>
<dbReference type="NCBIfam" id="NF009527">
    <property type="entry name" value="PRK12891.1"/>
    <property type="match status" value="1"/>
</dbReference>
<dbReference type="EMBL" id="MRWE01000009">
    <property type="protein sequence ID" value="ORJ26134.1"/>
    <property type="molecule type" value="Genomic_DNA"/>
</dbReference>
<feature type="binding site" evidence="3">
    <location>
        <position position="93"/>
    </location>
    <ligand>
        <name>Zn(2+)</name>
        <dbReference type="ChEBI" id="CHEBI:29105"/>
        <label>1</label>
    </ligand>
</feature>
<dbReference type="AlphaFoldDB" id="A0A1X0WHA9"/>
<proteinExistence type="inferred from homology"/>
<keyword evidence="3" id="KW-0862">Zinc</keyword>
<evidence type="ECO:0000256" key="3">
    <source>
        <dbReference type="PIRSR" id="PIRSR001235-1"/>
    </source>
</evidence>
<keyword evidence="5" id="KW-1185">Reference proteome</keyword>
<dbReference type="InterPro" id="IPR036264">
    <property type="entry name" value="Bact_exopeptidase_dim_dom"/>
</dbReference>
<comment type="similarity">
    <text evidence="1">Belongs to the peptidase M20 family.</text>
</comment>
<keyword evidence="3" id="KW-0479">Metal-binding</keyword>